<evidence type="ECO:0000313" key="2">
    <source>
        <dbReference type="EMBL" id="MBW0568428.1"/>
    </source>
</evidence>
<feature type="compositionally biased region" description="Pro residues" evidence="1">
    <location>
        <begin position="68"/>
        <end position="87"/>
    </location>
</feature>
<accession>A0A9Q3PNK1</accession>
<dbReference type="Proteomes" id="UP000765509">
    <property type="component" value="Unassembled WGS sequence"/>
</dbReference>
<keyword evidence="3" id="KW-1185">Reference proteome</keyword>
<gene>
    <name evidence="2" type="ORF">O181_108143</name>
</gene>
<dbReference type="AlphaFoldDB" id="A0A9Q3PNK1"/>
<reference evidence="2" key="1">
    <citation type="submission" date="2021-03" db="EMBL/GenBank/DDBJ databases">
        <title>Draft genome sequence of rust myrtle Austropuccinia psidii MF-1, a brazilian biotype.</title>
        <authorList>
            <person name="Quecine M.C."/>
            <person name="Pachon D.M.R."/>
            <person name="Bonatelli M.L."/>
            <person name="Correr F.H."/>
            <person name="Franceschini L.M."/>
            <person name="Leite T.F."/>
            <person name="Margarido G.R.A."/>
            <person name="Almeida C.A."/>
            <person name="Ferrarezi J.A."/>
            <person name="Labate C.A."/>
        </authorList>
    </citation>
    <scope>NUCLEOTIDE SEQUENCE</scope>
    <source>
        <strain evidence="2">MF-1</strain>
    </source>
</reference>
<name>A0A9Q3PNK1_9BASI</name>
<organism evidence="2 3">
    <name type="scientific">Austropuccinia psidii MF-1</name>
    <dbReference type="NCBI Taxonomy" id="1389203"/>
    <lineage>
        <taxon>Eukaryota</taxon>
        <taxon>Fungi</taxon>
        <taxon>Dikarya</taxon>
        <taxon>Basidiomycota</taxon>
        <taxon>Pucciniomycotina</taxon>
        <taxon>Pucciniomycetes</taxon>
        <taxon>Pucciniales</taxon>
        <taxon>Sphaerophragmiaceae</taxon>
        <taxon>Austropuccinia</taxon>
    </lineage>
</organism>
<protein>
    <submittedName>
        <fullName evidence="2">Uncharacterized protein</fullName>
    </submittedName>
</protein>
<proteinExistence type="predicted"/>
<dbReference type="EMBL" id="AVOT02082621">
    <property type="protein sequence ID" value="MBW0568428.1"/>
    <property type="molecule type" value="Genomic_DNA"/>
</dbReference>
<feature type="region of interest" description="Disordered" evidence="1">
    <location>
        <begin position="51"/>
        <end position="103"/>
    </location>
</feature>
<evidence type="ECO:0000313" key="3">
    <source>
        <dbReference type="Proteomes" id="UP000765509"/>
    </source>
</evidence>
<comment type="caution">
    <text evidence="2">The sequence shown here is derived from an EMBL/GenBank/DDBJ whole genome shotgun (WGS) entry which is preliminary data.</text>
</comment>
<evidence type="ECO:0000256" key="1">
    <source>
        <dbReference type="SAM" id="MobiDB-lite"/>
    </source>
</evidence>
<sequence>MPRKQTPWQPTPGPSGTQWLKYLSHEPEVALTQSTEEPFARPATPCSIIIINNMPVGSPPSHSSSPRVTPPSTPIPVPPRTPPPSPLTPTITLARNLPTYDQL</sequence>